<evidence type="ECO:0000313" key="2">
    <source>
        <dbReference type="EMBL" id="QLH61698.1"/>
    </source>
</evidence>
<dbReference type="Pfam" id="PF10743">
    <property type="entry name" value="Phage_Cox"/>
    <property type="match status" value="1"/>
</dbReference>
<dbReference type="AlphaFoldDB" id="A0A7D5SRH7"/>
<accession>A0A7D5SRH7</accession>
<sequence length="134" mass="14616">MQDVTNTEEIELKAETASNTGDEKAKVERKRAEVKLSEDPSNLLSKEGFAMYVGKTPIAIASMAKAGKIPAFYMTDPLNPGGHAELWVHRGEWDKYADQLVENAPGVSQFSFRIGTILLILAQCVRGPAPLGQL</sequence>
<dbReference type="RefSeq" id="WP_152609070.1">
    <property type="nucleotide sequence ID" value="NZ_CP050855.1"/>
</dbReference>
<dbReference type="Gene3D" id="6.10.200.10">
    <property type="entry name" value="Regulatory phage protein Cox"/>
    <property type="match status" value="1"/>
</dbReference>
<dbReference type="InterPro" id="IPR038147">
    <property type="entry name" value="Cox_sf"/>
</dbReference>
<gene>
    <name evidence="2" type="ORF">SYMBAF_00385</name>
</gene>
<evidence type="ECO:0000313" key="3">
    <source>
        <dbReference type="Proteomes" id="UP000042738"/>
    </source>
</evidence>
<organism evidence="2 3">
    <name type="scientific">Serratia symbiotica</name>
    <dbReference type="NCBI Taxonomy" id="138074"/>
    <lineage>
        <taxon>Bacteria</taxon>
        <taxon>Pseudomonadati</taxon>
        <taxon>Pseudomonadota</taxon>
        <taxon>Gammaproteobacteria</taxon>
        <taxon>Enterobacterales</taxon>
        <taxon>Yersiniaceae</taxon>
        <taxon>Serratia</taxon>
    </lineage>
</organism>
<proteinExistence type="predicted"/>
<protein>
    <submittedName>
        <fullName evidence="2">Uncharacterized protein</fullName>
    </submittedName>
</protein>
<reference evidence="2 3" key="1">
    <citation type="journal article" date="2014" name="Genome Announc.">
        <title>Whole-Genome Sequence of Serratia symbiotica Strain CWBI-2.3T, a Free-Living Symbiont of the Black Bean Aphid Aphis fabae.</title>
        <authorList>
            <person name="Foray V."/>
            <person name="Grigorescu A.S."/>
            <person name="Sabri A."/>
            <person name="Haubruge E."/>
            <person name="Lognay G."/>
            <person name="Francis F."/>
            <person name="Fauconnier M.L."/>
            <person name="Hance T."/>
            <person name="Thonart P."/>
        </authorList>
    </citation>
    <scope>NUCLEOTIDE SEQUENCE [LARGE SCALE GENOMIC DNA]</scope>
    <source>
        <strain evidence="2">CWBI-2.3</strain>
    </source>
</reference>
<dbReference type="InterPro" id="IPR019679">
    <property type="entry name" value="Phage_P2_Cox"/>
</dbReference>
<name>A0A7D5SRH7_9GAMM</name>
<dbReference type="EMBL" id="CP050855">
    <property type="protein sequence ID" value="QLH61698.1"/>
    <property type="molecule type" value="Genomic_DNA"/>
</dbReference>
<feature type="region of interest" description="Disordered" evidence="1">
    <location>
        <begin position="1"/>
        <end position="28"/>
    </location>
</feature>
<evidence type="ECO:0000256" key="1">
    <source>
        <dbReference type="SAM" id="MobiDB-lite"/>
    </source>
</evidence>
<dbReference type="GeneID" id="93734985"/>
<dbReference type="Proteomes" id="UP000042738">
    <property type="component" value="Chromosome"/>
</dbReference>